<comment type="caution">
    <text evidence="1">The sequence shown here is derived from an EMBL/GenBank/DDBJ whole genome shotgun (WGS) entry which is preliminary data.</text>
</comment>
<keyword evidence="2" id="KW-1185">Reference proteome</keyword>
<gene>
    <name evidence="1" type="ORF">DCAF_LOCUS126</name>
</gene>
<reference evidence="1 2" key="1">
    <citation type="submission" date="2024-01" db="EMBL/GenBank/DDBJ databases">
        <authorList>
            <person name="Waweru B."/>
        </authorList>
    </citation>
    <scope>NUCLEOTIDE SEQUENCE [LARGE SCALE GENOMIC DNA]</scope>
</reference>
<evidence type="ECO:0000313" key="1">
    <source>
        <dbReference type="EMBL" id="CAK7322516.1"/>
    </source>
</evidence>
<protein>
    <submittedName>
        <fullName evidence="1">Uncharacterized protein</fullName>
    </submittedName>
</protein>
<proteinExistence type="predicted"/>
<name>A0AAV1QM04_9ROSI</name>
<accession>A0AAV1QM04</accession>
<evidence type="ECO:0000313" key="2">
    <source>
        <dbReference type="Proteomes" id="UP001314170"/>
    </source>
</evidence>
<sequence length="69" mass="7869">MGQSQKVVRANSFLWMNNELRAPVKEKMRNTMKAWNIDGRPLKMTFGTGFPPIYSKGSSKRIVPVVLET</sequence>
<organism evidence="1 2">
    <name type="scientific">Dovyalis caffra</name>
    <dbReference type="NCBI Taxonomy" id="77055"/>
    <lineage>
        <taxon>Eukaryota</taxon>
        <taxon>Viridiplantae</taxon>
        <taxon>Streptophyta</taxon>
        <taxon>Embryophyta</taxon>
        <taxon>Tracheophyta</taxon>
        <taxon>Spermatophyta</taxon>
        <taxon>Magnoliopsida</taxon>
        <taxon>eudicotyledons</taxon>
        <taxon>Gunneridae</taxon>
        <taxon>Pentapetalae</taxon>
        <taxon>rosids</taxon>
        <taxon>fabids</taxon>
        <taxon>Malpighiales</taxon>
        <taxon>Salicaceae</taxon>
        <taxon>Flacourtieae</taxon>
        <taxon>Dovyalis</taxon>
    </lineage>
</organism>
<dbReference type="AlphaFoldDB" id="A0AAV1QM04"/>
<dbReference type="EMBL" id="CAWUPB010000026">
    <property type="protein sequence ID" value="CAK7322516.1"/>
    <property type="molecule type" value="Genomic_DNA"/>
</dbReference>
<dbReference type="Proteomes" id="UP001314170">
    <property type="component" value="Unassembled WGS sequence"/>
</dbReference>